<feature type="transmembrane region" description="Helical" evidence="5">
    <location>
        <begin position="46"/>
        <end position="64"/>
    </location>
</feature>
<dbReference type="Proteomes" id="UP001319200">
    <property type="component" value="Unassembled WGS sequence"/>
</dbReference>
<protein>
    <submittedName>
        <fullName evidence="6">DoxX family protein</fullName>
    </submittedName>
</protein>
<proteinExistence type="predicted"/>
<dbReference type="EMBL" id="JAHESF010000004">
    <property type="protein sequence ID" value="MBT1696386.1"/>
    <property type="molecule type" value="Genomic_DNA"/>
</dbReference>
<keyword evidence="2 5" id="KW-0812">Transmembrane</keyword>
<dbReference type="Pfam" id="PF13564">
    <property type="entry name" value="DoxX_2"/>
    <property type="match status" value="1"/>
</dbReference>
<feature type="transmembrane region" description="Helical" evidence="5">
    <location>
        <begin position="76"/>
        <end position="93"/>
    </location>
</feature>
<evidence type="ECO:0000313" key="7">
    <source>
        <dbReference type="Proteomes" id="UP001319200"/>
    </source>
</evidence>
<dbReference type="GO" id="GO:0016020">
    <property type="term" value="C:membrane"/>
    <property type="evidence" value="ECO:0007669"/>
    <property type="project" value="UniProtKB-SubCell"/>
</dbReference>
<sequence length="137" mass="15356">MKKNKIIFWVATIFLFLFEGVMPLSALIFAPPAATAGTIYLHYPEYFAYVIIFFKVSGSILLMIPRLPRPLKEWTYAGFGFNFICASISHVAVDGFTFVSFFPLIIFAIAVVSYINYFKVYGDAQTKAFPHGSLATA</sequence>
<name>A0AAP2DHJ0_9BACT</name>
<evidence type="ECO:0000256" key="4">
    <source>
        <dbReference type="ARBA" id="ARBA00023136"/>
    </source>
</evidence>
<keyword evidence="3 5" id="KW-1133">Transmembrane helix</keyword>
<dbReference type="InterPro" id="IPR032808">
    <property type="entry name" value="DoxX"/>
</dbReference>
<organism evidence="6 7">
    <name type="scientific">Chryseosolibacter histidini</name>
    <dbReference type="NCBI Taxonomy" id="2782349"/>
    <lineage>
        <taxon>Bacteria</taxon>
        <taxon>Pseudomonadati</taxon>
        <taxon>Bacteroidota</taxon>
        <taxon>Cytophagia</taxon>
        <taxon>Cytophagales</taxon>
        <taxon>Chryseotaleaceae</taxon>
        <taxon>Chryseosolibacter</taxon>
    </lineage>
</organism>
<reference evidence="6 7" key="1">
    <citation type="submission" date="2021-05" db="EMBL/GenBank/DDBJ databases">
        <title>A Polyphasic approach of four new species of the genus Ohtaekwangia: Ohtaekwangia histidinii sp. nov., Ohtaekwangia cretensis sp. nov., Ohtaekwangia indiensis sp. nov., Ohtaekwangia reichenbachii sp. nov. from diverse environment.</title>
        <authorList>
            <person name="Octaviana S."/>
        </authorList>
    </citation>
    <scope>NUCLEOTIDE SEQUENCE [LARGE SCALE GENOMIC DNA]</scope>
    <source>
        <strain evidence="6 7">PWU4</strain>
    </source>
</reference>
<evidence type="ECO:0000256" key="5">
    <source>
        <dbReference type="SAM" id="Phobius"/>
    </source>
</evidence>
<keyword evidence="7" id="KW-1185">Reference proteome</keyword>
<comment type="subcellular location">
    <subcellularLocation>
        <location evidence="1">Membrane</location>
        <topology evidence="1">Multi-pass membrane protein</topology>
    </subcellularLocation>
</comment>
<gene>
    <name evidence="6" type="ORF">KK083_05835</name>
</gene>
<evidence type="ECO:0000256" key="3">
    <source>
        <dbReference type="ARBA" id="ARBA00022989"/>
    </source>
</evidence>
<evidence type="ECO:0000256" key="2">
    <source>
        <dbReference type="ARBA" id="ARBA00022692"/>
    </source>
</evidence>
<evidence type="ECO:0000313" key="6">
    <source>
        <dbReference type="EMBL" id="MBT1696386.1"/>
    </source>
</evidence>
<evidence type="ECO:0000256" key="1">
    <source>
        <dbReference type="ARBA" id="ARBA00004141"/>
    </source>
</evidence>
<comment type="caution">
    <text evidence="6">The sequence shown here is derived from an EMBL/GenBank/DDBJ whole genome shotgun (WGS) entry which is preliminary data.</text>
</comment>
<feature type="transmembrane region" description="Helical" evidence="5">
    <location>
        <begin position="99"/>
        <end position="117"/>
    </location>
</feature>
<dbReference type="AlphaFoldDB" id="A0AAP2DHJ0"/>
<accession>A0AAP2DHJ0</accession>
<dbReference type="RefSeq" id="WP_254161667.1">
    <property type="nucleotide sequence ID" value="NZ_JAHESF010000004.1"/>
</dbReference>
<keyword evidence="4 5" id="KW-0472">Membrane</keyword>